<organism evidence="3 4">
    <name type="scientific">Clostridium perfringens (strain ATCC 13124 / DSM 756 / JCM 1290 / NCIMB 6125 / NCTC 8237 / Type A)</name>
    <dbReference type="NCBI Taxonomy" id="195103"/>
    <lineage>
        <taxon>Bacteria</taxon>
        <taxon>Bacillati</taxon>
        <taxon>Bacillota</taxon>
        <taxon>Clostridia</taxon>
        <taxon>Eubacteriales</taxon>
        <taxon>Clostridiaceae</taxon>
        <taxon>Clostridium</taxon>
    </lineage>
</organism>
<dbReference type="PANTHER" id="PTHR36435:SF1">
    <property type="entry name" value="CAAX AMINO TERMINAL PROTEASE FAMILY PROTEIN"/>
    <property type="match status" value="1"/>
</dbReference>
<dbReference type="GO" id="GO:0080120">
    <property type="term" value="P:CAAX-box protein maturation"/>
    <property type="evidence" value="ECO:0007669"/>
    <property type="project" value="UniProtKB-ARBA"/>
</dbReference>
<dbReference type="Pfam" id="PF02517">
    <property type="entry name" value="Rce1-like"/>
    <property type="match status" value="1"/>
</dbReference>
<dbReference type="GO" id="GO:0004175">
    <property type="term" value="F:endopeptidase activity"/>
    <property type="evidence" value="ECO:0007669"/>
    <property type="project" value="UniProtKB-ARBA"/>
</dbReference>
<feature type="transmembrane region" description="Helical" evidence="1">
    <location>
        <begin position="143"/>
        <end position="162"/>
    </location>
</feature>
<keyword evidence="1" id="KW-0472">Membrane</keyword>
<keyword evidence="1" id="KW-0812">Transmembrane</keyword>
<dbReference type="PANTHER" id="PTHR36435">
    <property type="entry name" value="SLR1288 PROTEIN"/>
    <property type="match status" value="1"/>
</dbReference>
<dbReference type="Proteomes" id="UP000001823">
    <property type="component" value="Chromosome"/>
</dbReference>
<protein>
    <submittedName>
        <fullName evidence="3">CAAX amino terminal protease family protein</fullName>
    </submittedName>
</protein>
<evidence type="ECO:0000313" key="3">
    <source>
        <dbReference type="EMBL" id="ABG83781.1"/>
    </source>
</evidence>
<feature type="transmembrane region" description="Helical" evidence="1">
    <location>
        <begin position="12"/>
        <end position="35"/>
    </location>
</feature>
<feature type="transmembrane region" description="Helical" evidence="1">
    <location>
        <begin position="197"/>
        <end position="213"/>
    </location>
</feature>
<gene>
    <name evidence="3" type="ordered locus">CPF_0988</name>
</gene>
<feature type="transmembrane region" description="Helical" evidence="1">
    <location>
        <begin position="55"/>
        <end position="76"/>
    </location>
</feature>
<dbReference type="eggNOG" id="COG1266">
    <property type="taxonomic scope" value="Bacteria"/>
</dbReference>
<dbReference type="AlphaFoldDB" id="A0A0H2YTD3"/>
<keyword evidence="4" id="KW-1185">Reference proteome</keyword>
<keyword evidence="3" id="KW-0378">Hydrolase</keyword>
<name>A0A0H2YTD3_CLOP1</name>
<feature type="transmembrane region" description="Helical" evidence="1">
    <location>
        <begin position="97"/>
        <end position="123"/>
    </location>
</feature>
<feature type="transmembrane region" description="Helical" evidence="1">
    <location>
        <begin position="174"/>
        <end position="191"/>
    </location>
</feature>
<dbReference type="KEGG" id="cpf:CPF_0988"/>
<evidence type="ECO:0000313" key="4">
    <source>
        <dbReference type="Proteomes" id="UP000001823"/>
    </source>
</evidence>
<reference evidence="3 4" key="1">
    <citation type="journal article" date="2006" name="Genome Res.">
        <title>Skewed genomic variability in strains of the toxigenic bacterial pathogen, Clostridium perfringens.</title>
        <authorList>
            <person name="Myers G.S."/>
            <person name="Rasko D.A."/>
            <person name="Cheung J.K."/>
            <person name="Ravel J."/>
            <person name="Seshadri R."/>
            <person name="Deboy R.T."/>
            <person name="Ren Q."/>
            <person name="Varga J."/>
            <person name="Awad M.M."/>
            <person name="Brinkac L.M."/>
            <person name="Daugherty S.C."/>
            <person name="Haft D.H."/>
            <person name="Dodson R.J."/>
            <person name="Madupu R."/>
            <person name="Nelson W.C."/>
            <person name="Rosovitz M.J."/>
            <person name="Sullivan S.A."/>
            <person name="Khouri H."/>
            <person name="Dimitrov G.I."/>
            <person name="Watkins K.L."/>
            <person name="Mulligan S."/>
            <person name="Benton J."/>
            <person name="Radune D."/>
            <person name="Fisher D.J."/>
            <person name="Atkins H.S."/>
            <person name="Hiscox T."/>
            <person name="Jost B.H."/>
            <person name="Billington S.J."/>
            <person name="Songer J.G."/>
            <person name="McClane B.A."/>
            <person name="Titball R.W."/>
            <person name="Rood J.I."/>
            <person name="Melville S.B."/>
            <person name="Paulsen I.T."/>
        </authorList>
    </citation>
    <scope>NUCLEOTIDE SEQUENCE [LARGE SCALE GENOMIC DNA]</scope>
    <source>
        <strain evidence="4">ATCC 13124 / DSM 756 / JCM 1290 / NCIMB 6125 / NCTC 8237 / S 107 / Type A</strain>
    </source>
</reference>
<feature type="transmembrane region" description="Helical" evidence="1">
    <location>
        <begin position="220"/>
        <end position="237"/>
    </location>
</feature>
<keyword evidence="1" id="KW-1133">Transmembrane helix</keyword>
<proteinExistence type="predicted"/>
<dbReference type="InterPro" id="IPR003675">
    <property type="entry name" value="Rce1/LyrA-like_dom"/>
</dbReference>
<sequence>MKKIIKLFQAILNIFIFLALYYILSFIGSLLFLLFCCFITKTPLRLLPPNFIDSNFFMIDGFACFLTMLVYLLIYKCKKYNKNKIINKLPRKDIPKYALISMGMGGLSALWLIFADTILSSITLVKNSLQNFSQISESLNNEAYIFIFLSVILFGPIVEELLFRGLIFNEIDKIKGGAAPIILSGLLFGLFHREPVQVVYASILGIILGFVYSKTRSLPLVIFMHMLNNLVATLPPPLAKHEILQFVNGFQIISIVPMAYLLSKLYKKGSLTN</sequence>
<dbReference type="STRING" id="195103.CPF_0988"/>
<dbReference type="PaxDb" id="195103-CPF_0988"/>
<evidence type="ECO:0000259" key="2">
    <source>
        <dbReference type="Pfam" id="PF02517"/>
    </source>
</evidence>
<accession>A0A0H2YTD3</accession>
<feature type="domain" description="CAAX prenyl protease 2/Lysostaphin resistance protein A-like" evidence="2">
    <location>
        <begin position="144"/>
        <end position="231"/>
    </location>
</feature>
<evidence type="ECO:0000256" key="1">
    <source>
        <dbReference type="SAM" id="Phobius"/>
    </source>
</evidence>
<dbReference type="EMBL" id="CP000246">
    <property type="protein sequence ID" value="ABG83781.1"/>
    <property type="molecule type" value="Genomic_DNA"/>
</dbReference>
<dbReference type="HOGENOM" id="CLU_066413_2_0_9"/>
<keyword evidence="3" id="KW-0645">Protease</keyword>
<dbReference type="GO" id="GO:0006508">
    <property type="term" value="P:proteolysis"/>
    <property type="evidence" value="ECO:0007669"/>
    <property type="project" value="UniProtKB-KW"/>
</dbReference>
<feature type="transmembrane region" description="Helical" evidence="1">
    <location>
        <begin position="243"/>
        <end position="262"/>
    </location>
</feature>
<dbReference type="InterPro" id="IPR052710">
    <property type="entry name" value="CAAX_protease"/>
</dbReference>